<dbReference type="PANTHER" id="PTHR23017">
    <property type="entry name" value="SERPENTINE RECEPTOR, CLASS X"/>
    <property type="match status" value="1"/>
</dbReference>
<organism evidence="7 8">
    <name type="scientific">Steinernema carpocapsae</name>
    <name type="common">Entomopathogenic nematode</name>
    <dbReference type="NCBI Taxonomy" id="34508"/>
    <lineage>
        <taxon>Eukaryota</taxon>
        <taxon>Metazoa</taxon>
        <taxon>Ecdysozoa</taxon>
        <taxon>Nematoda</taxon>
        <taxon>Chromadorea</taxon>
        <taxon>Rhabditida</taxon>
        <taxon>Tylenchina</taxon>
        <taxon>Panagrolaimomorpha</taxon>
        <taxon>Strongyloidoidea</taxon>
        <taxon>Steinernematidae</taxon>
        <taxon>Steinernema</taxon>
    </lineage>
</organism>
<evidence type="ECO:0000313" key="7">
    <source>
        <dbReference type="EMBL" id="TKR88239.1"/>
    </source>
</evidence>
<keyword evidence="4 5" id="KW-0472">Membrane</keyword>
<dbReference type="GO" id="GO:0016020">
    <property type="term" value="C:membrane"/>
    <property type="evidence" value="ECO:0007669"/>
    <property type="project" value="UniProtKB-SubCell"/>
</dbReference>
<dbReference type="Pfam" id="PF10328">
    <property type="entry name" value="7TM_GPCR_Srx"/>
    <property type="match status" value="1"/>
</dbReference>
<name>A0A4U5NXB8_STECR</name>
<dbReference type="PROSITE" id="PS50262">
    <property type="entry name" value="G_PROTEIN_RECEP_F1_2"/>
    <property type="match status" value="1"/>
</dbReference>
<dbReference type="EMBL" id="AZBU02000003">
    <property type="protein sequence ID" value="TKR88239.1"/>
    <property type="molecule type" value="Genomic_DNA"/>
</dbReference>
<evidence type="ECO:0000256" key="4">
    <source>
        <dbReference type="ARBA" id="ARBA00023136"/>
    </source>
</evidence>
<feature type="transmembrane region" description="Helical" evidence="5">
    <location>
        <begin position="123"/>
        <end position="144"/>
    </location>
</feature>
<accession>A0A4U5NXB8</accession>
<dbReference type="SUPFAM" id="SSF81321">
    <property type="entry name" value="Family A G protein-coupled receptor-like"/>
    <property type="match status" value="1"/>
</dbReference>
<gene>
    <name evidence="7" type="ORF">L596_012516</name>
</gene>
<dbReference type="InterPro" id="IPR017452">
    <property type="entry name" value="GPCR_Rhodpsn_7TM"/>
</dbReference>
<proteinExistence type="predicted"/>
<evidence type="ECO:0000256" key="3">
    <source>
        <dbReference type="ARBA" id="ARBA00022989"/>
    </source>
</evidence>
<feature type="transmembrane region" description="Helical" evidence="5">
    <location>
        <begin position="86"/>
        <end position="111"/>
    </location>
</feature>
<dbReference type="InterPro" id="IPR019430">
    <property type="entry name" value="7TM_GPCR_serpentine_rcpt_Srx"/>
</dbReference>
<reference evidence="7 8" key="2">
    <citation type="journal article" date="2019" name="G3 (Bethesda)">
        <title>Hybrid Assembly of the Genome of the Entomopathogenic Nematode Steinernema carpocapsae Identifies the X-Chromosome.</title>
        <authorList>
            <person name="Serra L."/>
            <person name="Macchietto M."/>
            <person name="Macias-Munoz A."/>
            <person name="McGill C.J."/>
            <person name="Rodriguez I.M."/>
            <person name="Rodriguez B."/>
            <person name="Murad R."/>
            <person name="Mortazavi A."/>
        </authorList>
    </citation>
    <scope>NUCLEOTIDE SEQUENCE [LARGE SCALE GENOMIC DNA]</scope>
    <source>
        <strain evidence="7 8">ALL</strain>
    </source>
</reference>
<feature type="transmembrane region" description="Helical" evidence="5">
    <location>
        <begin position="7"/>
        <end position="32"/>
    </location>
</feature>
<feature type="transmembrane region" description="Helical" evidence="5">
    <location>
        <begin position="38"/>
        <end position="65"/>
    </location>
</feature>
<protein>
    <recommendedName>
        <fullName evidence="6">G-protein coupled receptors family 1 profile domain-containing protein</fullName>
    </recommendedName>
</protein>
<dbReference type="AlphaFoldDB" id="A0A4U5NXB8"/>
<feature type="transmembrane region" description="Helical" evidence="5">
    <location>
        <begin position="255"/>
        <end position="279"/>
    </location>
</feature>
<sequence>MKLSNDDILAACIIIVFGITGVLINVFVLFAVTRVKTFGYAFGGVCLSHTVANLGITGVFSILVGPITLIDPEFHQTYWGKRCGQVLIMFWNAAVFSHFLIAINRCVSIYFPVHYEHFFQKKVTLTTIALAWLAAFAQVFSYFWEDCTFGFHLESYTFEFVKTTCGFYIGAIFDYYMSIVMISVIACLDLCTFVKIRLYKKYLSQSHQGHGAQEQAARRIRDIRFFFQAVAQGLAFMGELVSFFSISTFFIDNKWAHFVCTTVAWIGVHTIDGLIVIIFNKEVRNVCDMKSSVFTTTTTNAK</sequence>
<comment type="caution">
    <text evidence="7">The sequence shown here is derived from an EMBL/GenBank/DDBJ whole genome shotgun (WGS) entry which is preliminary data.</text>
</comment>
<dbReference type="OrthoDB" id="5800536at2759"/>
<keyword evidence="2 5" id="KW-0812">Transmembrane</keyword>
<evidence type="ECO:0000256" key="5">
    <source>
        <dbReference type="SAM" id="Phobius"/>
    </source>
</evidence>
<feature type="domain" description="G-protein coupled receptors family 1 profile" evidence="6">
    <location>
        <begin position="24"/>
        <end position="227"/>
    </location>
</feature>
<comment type="subcellular location">
    <subcellularLocation>
        <location evidence="1">Membrane</location>
    </subcellularLocation>
</comment>
<evidence type="ECO:0000256" key="1">
    <source>
        <dbReference type="ARBA" id="ARBA00004370"/>
    </source>
</evidence>
<dbReference type="Proteomes" id="UP000298663">
    <property type="component" value="Unassembled WGS sequence"/>
</dbReference>
<dbReference type="PANTHER" id="PTHR23017:SF3">
    <property type="entry name" value="G-PROTEIN COUPLED RECEPTORS FAMILY 1 PROFILE DOMAIN-CONTAINING PROTEIN"/>
    <property type="match status" value="1"/>
</dbReference>
<reference evidence="7 8" key="1">
    <citation type="journal article" date="2015" name="Genome Biol.">
        <title>Comparative genomics of Steinernema reveals deeply conserved gene regulatory networks.</title>
        <authorList>
            <person name="Dillman A.R."/>
            <person name="Macchietto M."/>
            <person name="Porter C.F."/>
            <person name="Rogers A."/>
            <person name="Williams B."/>
            <person name="Antoshechkin I."/>
            <person name="Lee M.M."/>
            <person name="Goodwin Z."/>
            <person name="Lu X."/>
            <person name="Lewis E.E."/>
            <person name="Goodrich-Blair H."/>
            <person name="Stock S.P."/>
            <person name="Adams B.J."/>
            <person name="Sternberg P.W."/>
            <person name="Mortazavi A."/>
        </authorList>
    </citation>
    <scope>NUCLEOTIDE SEQUENCE [LARGE SCALE GENOMIC DNA]</scope>
    <source>
        <strain evidence="7 8">ALL</strain>
    </source>
</reference>
<evidence type="ECO:0000256" key="2">
    <source>
        <dbReference type="ARBA" id="ARBA00022692"/>
    </source>
</evidence>
<dbReference type="Gene3D" id="1.20.1070.10">
    <property type="entry name" value="Rhodopsin 7-helix transmembrane proteins"/>
    <property type="match status" value="1"/>
</dbReference>
<evidence type="ECO:0000259" key="6">
    <source>
        <dbReference type="PROSITE" id="PS50262"/>
    </source>
</evidence>
<keyword evidence="8" id="KW-1185">Reference proteome</keyword>
<feature type="transmembrane region" description="Helical" evidence="5">
    <location>
        <begin position="225"/>
        <end position="249"/>
    </location>
</feature>
<dbReference type="CDD" id="cd00637">
    <property type="entry name" value="7tm_classA_rhodopsin-like"/>
    <property type="match status" value="1"/>
</dbReference>
<evidence type="ECO:0000313" key="8">
    <source>
        <dbReference type="Proteomes" id="UP000298663"/>
    </source>
</evidence>
<keyword evidence="3 5" id="KW-1133">Transmembrane helix</keyword>